<organism evidence="2">
    <name type="scientific">marine sediment metagenome</name>
    <dbReference type="NCBI Taxonomy" id="412755"/>
    <lineage>
        <taxon>unclassified sequences</taxon>
        <taxon>metagenomes</taxon>
        <taxon>ecological metagenomes</taxon>
    </lineage>
</organism>
<dbReference type="Pfam" id="PF03275">
    <property type="entry name" value="GLF"/>
    <property type="match status" value="1"/>
</dbReference>
<reference evidence="2" key="1">
    <citation type="journal article" date="2014" name="Front. Microbiol.">
        <title>High frequency of phylogenetically diverse reductive dehalogenase-homologous genes in deep subseafloor sedimentary metagenomes.</title>
        <authorList>
            <person name="Kawai M."/>
            <person name="Futagami T."/>
            <person name="Toyoda A."/>
            <person name="Takaki Y."/>
            <person name="Nishi S."/>
            <person name="Hori S."/>
            <person name="Arai W."/>
            <person name="Tsubouchi T."/>
            <person name="Morono Y."/>
            <person name="Uchiyama I."/>
            <person name="Ito T."/>
            <person name="Fujiyama A."/>
            <person name="Inagaki F."/>
            <person name="Takami H."/>
        </authorList>
    </citation>
    <scope>NUCLEOTIDE SEQUENCE</scope>
    <source>
        <strain evidence="2">Expedition CK06-06</strain>
    </source>
</reference>
<comment type="caution">
    <text evidence="2">The sequence shown here is derived from an EMBL/GenBank/DDBJ whole genome shotgun (WGS) entry which is preliminary data.</text>
</comment>
<evidence type="ECO:0000313" key="2">
    <source>
        <dbReference type="EMBL" id="GAI56648.1"/>
    </source>
</evidence>
<name>X1PLC1_9ZZZZ</name>
<dbReference type="GO" id="GO:0005829">
    <property type="term" value="C:cytosol"/>
    <property type="evidence" value="ECO:0007669"/>
    <property type="project" value="TreeGrafter"/>
</dbReference>
<dbReference type="PANTHER" id="PTHR21197">
    <property type="entry name" value="UDP-GALACTOPYRANOSE MUTASE"/>
    <property type="match status" value="1"/>
</dbReference>
<feature type="non-terminal residue" evidence="2">
    <location>
        <position position="1"/>
    </location>
</feature>
<dbReference type="Gene3D" id="3.40.50.720">
    <property type="entry name" value="NAD(P)-binding Rossmann-like Domain"/>
    <property type="match status" value="1"/>
</dbReference>
<dbReference type="PANTHER" id="PTHR21197:SF0">
    <property type="entry name" value="UDP-GALACTOPYRANOSE MUTASE"/>
    <property type="match status" value="1"/>
</dbReference>
<feature type="non-terminal residue" evidence="2">
    <location>
        <position position="244"/>
    </location>
</feature>
<dbReference type="SUPFAM" id="SSF51971">
    <property type="entry name" value="Nucleotide-binding domain"/>
    <property type="match status" value="1"/>
</dbReference>
<dbReference type="GO" id="GO:0050660">
    <property type="term" value="F:flavin adenine dinucleotide binding"/>
    <property type="evidence" value="ECO:0007669"/>
    <property type="project" value="TreeGrafter"/>
</dbReference>
<dbReference type="GO" id="GO:0008767">
    <property type="term" value="F:UDP-galactopyranose mutase activity"/>
    <property type="evidence" value="ECO:0007669"/>
    <property type="project" value="InterPro"/>
</dbReference>
<protein>
    <recommendedName>
        <fullName evidence="1">UDP-galactopyranose mutase C-terminal domain-containing protein</fullName>
    </recommendedName>
</protein>
<dbReference type="AlphaFoldDB" id="X1PLC1"/>
<evidence type="ECO:0000259" key="1">
    <source>
        <dbReference type="Pfam" id="PF03275"/>
    </source>
</evidence>
<accession>X1PLC1</accession>
<sequence>KKYTSQLTFIQKVKYDVGKKVYDIMIKNYSKCQWGEFYSELPAELFKRIRVVDSFDDKFFDDKVQGIPIGGYTALVRKILGHPNIFVTYNIKVEFDNLLNFATKNKVVISTAPLDQMMDYEFGNLKYQRVNFYNMAGFGGQEFYSDDCKDVGVINIARSNSAFTRIVNYKRLAASDVGNDIILAEKSGEGIAAYPVRTQKDIKLAEKYINHMKKLGIIQAGRLGLFEYINMDEAIYRAIELAKS</sequence>
<feature type="domain" description="UDP-galactopyranose mutase C-terminal" evidence="1">
    <location>
        <begin position="25"/>
        <end position="228"/>
    </location>
</feature>
<dbReference type="InterPro" id="IPR015899">
    <property type="entry name" value="UDP-GalPyranose_mutase_C"/>
</dbReference>
<dbReference type="EMBL" id="BARV01034066">
    <property type="protein sequence ID" value="GAI56648.1"/>
    <property type="molecule type" value="Genomic_DNA"/>
</dbReference>
<proteinExistence type="predicted"/>
<gene>
    <name evidence="2" type="ORF">S06H3_53429</name>
</gene>